<organism evidence="1 2">
    <name type="scientific">candidate division WOR_3 bacterium SM23_42</name>
    <dbReference type="NCBI Taxonomy" id="1703779"/>
    <lineage>
        <taxon>Bacteria</taxon>
        <taxon>Bacteria division WOR-3</taxon>
    </lineage>
</organism>
<evidence type="ECO:0008006" key="3">
    <source>
        <dbReference type="Google" id="ProtNLM"/>
    </source>
</evidence>
<dbReference type="PANTHER" id="PTHR43460:SF1">
    <property type="entry name" value="METHYLTRANSFERASE TYPE 11 DOMAIN-CONTAINING PROTEIN"/>
    <property type="match status" value="1"/>
</dbReference>
<accession>A0A0S8FRV8</accession>
<dbReference type="SUPFAM" id="SSF53335">
    <property type="entry name" value="S-adenosyl-L-methionine-dependent methyltransferases"/>
    <property type="match status" value="1"/>
</dbReference>
<dbReference type="STRING" id="1703779.AMJ83_07960"/>
<protein>
    <recommendedName>
        <fullName evidence="3">Methyltransferase type 11 domain-containing protein</fullName>
    </recommendedName>
</protein>
<reference evidence="1 2" key="1">
    <citation type="journal article" date="2015" name="Microbiome">
        <title>Genomic resolution of linkages in carbon, nitrogen, and sulfur cycling among widespread estuary sediment bacteria.</title>
        <authorList>
            <person name="Baker B.J."/>
            <person name="Lazar C.S."/>
            <person name="Teske A.P."/>
            <person name="Dick G.J."/>
        </authorList>
    </citation>
    <scope>NUCLEOTIDE SEQUENCE [LARGE SCALE GENOMIC DNA]</scope>
    <source>
        <strain evidence="1">SM23_42</strain>
    </source>
</reference>
<dbReference type="PANTHER" id="PTHR43460">
    <property type="entry name" value="METHYLTRANSFERASE"/>
    <property type="match status" value="1"/>
</dbReference>
<dbReference type="Proteomes" id="UP000051373">
    <property type="component" value="Unassembled WGS sequence"/>
</dbReference>
<evidence type="ECO:0000313" key="1">
    <source>
        <dbReference type="EMBL" id="KPK63278.1"/>
    </source>
</evidence>
<dbReference type="PATRIC" id="fig|1703779.3.peg.2428"/>
<dbReference type="Gene3D" id="3.40.50.150">
    <property type="entry name" value="Vaccinia Virus protein VP39"/>
    <property type="match status" value="1"/>
</dbReference>
<dbReference type="InterPro" id="IPR029063">
    <property type="entry name" value="SAM-dependent_MTases_sf"/>
</dbReference>
<gene>
    <name evidence="1" type="ORF">AMJ83_07960</name>
</gene>
<evidence type="ECO:0000313" key="2">
    <source>
        <dbReference type="Proteomes" id="UP000051373"/>
    </source>
</evidence>
<proteinExistence type="predicted"/>
<dbReference type="AlphaFoldDB" id="A0A0S8FRV8"/>
<dbReference type="EMBL" id="LJUJ01000016">
    <property type="protein sequence ID" value="KPK63278.1"/>
    <property type="molecule type" value="Genomic_DNA"/>
</dbReference>
<sequence>MEEFPFSGWDFSFASTTTKTEPLPWDYRKEVQKAIERKETLLDMDTGGGEFLASLPELPVRTFATESYPPNVTCAYQKLQPLNVHVIQVDESGVLPFMSSSFETIINRHSIYDPKEIYRIAKKNGIFITQQVGSGDWHDLKSALDYQNTVADRWDLESASEQIRQAGFEIMAKNEVTDNRSYFKDVEAIIYYMINIPWVIPDFSIDKYFNKLLALHRQSIAQEWLIFLQHRFYLAAKKVA</sequence>
<dbReference type="InterPro" id="IPR052939">
    <property type="entry name" value="23S_rRNA_MeTrnsfrase_RlmA"/>
</dbReference>
<comment type="caution">
    <text evidence="1">The sequence shown here is derived from an EMBL/GenBank/DDBJ whole genome shotgun (WGS) entry which is preliminary data.</text>
</comment>
<name>A0A0S8FRV8_UNCW3</name>